<evidence type="ECO:0000256" key="4">
    <source>
        <dbReference type="ARBA" id="ARBA00022825"/>
    </source>
</evidence>
<evidence type="ECO:0000256" key="6">
    <source>
        <dbReference type="SAM" id="SignalP"/>
    </source>
</evidence>
<dbReference type="EMBL" id="DXFB01000109">
    <property type="protein sequence ID" value="HIX45362.1"/>
    <property type="molecule type" value="Genomic_DNA"/>
</dbReference>
<dbReference type="PROSITE" id="PS50106">
    <property type="entry name" value="PDZ"/>
    <property type="match status" value="1"/>
</dbReference>
<evidence type="ECO:0000256" key="1">
    <source>
        <dbReference type="ARBA" id="ARBA00009179"/>
    </source>
</evidence>
<reference evidence="8" key="1">
    <citation type="journal article" date="2021" name="PeerJ">
        <title>Extensive microbial diversity within the chicken gut microbiome revealed by metagenomics and culture.</title>
        <authorList>
            <person name="Gilroy R."/>
            <person name="Ravi A."/>
            <person name="Getino M."/>
            <person name="Pursley I."/>
            <person name="Horton D.L."/>
            <person name="Alikhan N.F."/>
            <person name="Baker D."/>
            <person name="Gharbi K."/>
            <person name="Hall N."/>
            <person name="Watson M."/>
            <person name="Adriaenssens E.M."/>
            <person name="Foster-Nyarko E."/>
            <person name="Jarju S."/>
            <person name="Secka A."/>
            <person name="Antonio M."/>
            <person name="Oren A."/>
            <person name="Chaudhuri R.R."/>
            <person name="La Ragione R."/>
            <person name="Hildebrand F."/>
            <person name="Pallen M.J."/>
        </authorList>
    </citation>
    <scope>NUCLEOTIDE SEQUENCE</scope>
    <source>
        <strain evidence="8">ChiHjej12B11-16260</strain>
    </source>
</reference>
<feature type="signal peptide" evidence="6">
    <location>
        <begin position="1"/>
        <end position="24"/>
    </location>
</feature>
<comment type="similarity">
    <text evidence="1 5">Belongs to the peptidase S41A family.</text>
</comment>
<dbReference type="InterPro" id="IPR041489">
    <property type="entry name" value="PDZ_6"/>
</dbReference>
<evidence type="ECO:0000313" key="8">
    <source>
        <dbReference type="EMBL" id="HIX45362.1"/>
    </source>
</evidence>
<dbReference type="GO" id="GO:0030288">
    <property type="term" value="C:outer membrane-bounded periplasmic space"/>
    <property type="evidence" value="ECO:0007669"/>
    <property type="project" value="TreeGrafter"/>
</dbReference>
<dbReference type="InterPro" id="IPR004447">
    <property type="entry name" value="Peptidase_S41A"/>
</dbReference>
<dbReference type="Proteomes" id="UP000824246">
    <property type="component" value="Unassembled WGS sequence"/>
</dbReference>
<dbReference type="Gene3D" id="3.90.226.10">
    <property type="entry name" value="2-enoyl-CoA Hydratase, Chain A, domain 1"/>
    <property type="match status" value="1"/>
</dbReference>
<dbReference type="SUPFAM" id="SSF50156">
    <property type="entry name" value="PDZ domain-like"/>
    <property type="match status" value="1"/>
</dbReference>
<dbReference type="InterPro" id="IPR001478">
    <property type="entry name" value="PDZ"/>
</dbReference>
<evidence type="ECO:0000313" key="9">
    <source>
        <dbReference type="Proteomes" id="UP000824246"/>
    </source>
</evidence>
<dbReference type="Pfam" id="PF17820">
    <property type="entry name" value="PDZ_6"/>
    <property type="match status" value="1"/>
</dbReference>
<evidence type="ECO:0000256" key="2">
    <source>
        <dbReference type="ARBA" id="ARBA00022670"/>
    </source>
</evidence>
<feature type="chain" id="PRO_5038844320" evidence="6">
    <location>
        <begin position="25"/>
        <end position="562"/>
    </location>
</feature>
<dbReference type="GO" id="GO:0007165">
    <property type="term" value="P:signal transduction"/>
    <property type="evidence" value="ECO:0007669"/>
    <property type="project" value="TreeGrafter"/>
</dbReference>
<evidence type="ECO:0000256" key="3">
    <source>
        <dbReference type="ARBA" id="ARBA00022801"/>
    </source>
</evidence>
<dbReference type="PANTHER" id="PTHR32060">
    <property type="entry name" value="TAIL-SPECIFIC PROTEASE"/>
    <property type="match status" value="1"/>
</dbReference>
<dbReference type="Gene3D" id="2.30.42.10">
    <property type="match status" value="1"/>
</dbReference>
<protein>
    <submittedName>
        <fullName evidence="8">S41 family peptidase</fullName>
    </submittedName>
</protein>
<dbReference type="InterPro" id="IPR029045">
    <property type="entry name" value="ClpP/crotonase-like_dom_sf"/>
</dbReference>
<dbReference type="Gene3D" id="3.30.750.44">
    <property type="match status" value="1"/>
</dbReference>
<dbReference type="GO" id="GO:0004175">
    <property type="term" value="F:endopeptidase activity"/>
    <property type="evidence" value="ECO:0007669"/>
    <property type="project" value="TreeGrafter"/>
</dbReference>
<dbReference type="SMART" id="SM00228">
    <property type="entry name" value="PDZ"/>
    <property type="match status" value="1"/>
</dbReference>
<dbReference type="CDD" id="cd06782">
    <property type="entry name" value="cpPDZ_CPP-like"/>
    <property type="match status" value="1"/>
</dbReference>
<dbReference type="PANTHER" id="PTHR32060:SF30">
    <property type="entry name" value="CARBOXY-TERMINAL PROCESSING PROTEASE CTPA"/>
    <property type="match status" value="1"/>
</dbReference>
<dbReference type="SMART" id="SM00245">
    <property type="entry name" value="TSPc"/>
    <property type="match status" value="1"/>
</dbReference>
<dbReference type="GO" id="GO:0008236">
    <property type="term" value="F:serine-type peptidase activity"/>
    <property type="evidence" value="ECO:0007669"/>
    <property type="project" value="UniProtKB-KW"/>
</dbReference>
<proteinExistence type="inferred from homology"/>
<name>A0A9D1VS34_9BACT</name>
<dbReference type="Pfam" id="PF03572">
    <property type="entry name" value="Peptidase_S41"/>
    <property type="match status" value="1"/>
</dbReference>
<dbReference type="NCBIfam" id="TIGR00225">
    <property type="entry name" value="prc"/>
    <property type="match status" value="1"/>
</dbReference>
<sequence length="562" mass="63689">MKRHHIFMICAALALTGSITPAVADSHSNDKNNFTFSQNLDIYTRLLKELTTYYVDTFDLSKTVNNGINYMLNRLDPYTEYITEAESKDFYTHTTGEYGGIGSYIMQRDGGVFISEPYEGQPAQLAGVRAGDKIIMIDNDTVTGWSSSQVSERLKGQPNTPLKLTLLRPGTSNDTIVINLTRKKIQMNAVPYYGIVGDSIGYIYLNSFTDKAAEEVKEALLDLKNNKHIKALILDLRGNTGGIMEAAIQIVNFFIPKGVEVLQTKGRIKQWDKTYKTTQEPIDTEMPLAILIDRNTASSSEIVSGALQDLDRAVIIGERSFGKGLVQQTRMLPYNGMLKVTIARYYIPSGRLIQAIDYSHRNPDGTVARIPDSLTNEFKTAHGRIVRDGGGIKPDIEPEVKKGSNLSYYLMRDFLIFDFATQYAARHDSIASPERFYLTDSDYADFKEFVHKRDFKYDKQSNKILDSLREVAEFEGYLDDKTRQLCDSLAAQFNHDIEKDLDTFRPEIEELLTTEIVKRYYFQRGEMIVSQRNDSDIDTAVEVLNNPARYKEILSPSQPKQK</sequence>
<dbReference type="InterPro" id="IPR005151">
    <property type="entry name" value="Tail-specific_protease"/>
</dbReference>
<keyword evidence="3 5" id="KW-0378">Hydrolase</keyword>
<feature type="domain" description="PDZ" evidence="7">
    <location>
        <begin position="99"/>
        <end position="155"/>
    </location>
</feature>
<dbReference type="InterPro" id="IPR036034">
    <property type="entry name" value="PDZ_sf"/>
</dbReference>
<dbReference type="GO" id="GO:0006508">
    <property type="term" value="P:proteolysis"/>
    <property type="evidence" value="ECO:0007669"/>
    <property type="project" value="UniProtKB-KW"/>
</dbReference>
<evidence type="ECO:0000259" key="7">
    <source>
        <dbReference type="PROSITE" id="PS50106"/>
    </source>
</evidence>
<keyword evidence="4 5" id="KW-0720">Serine protease</keyword>
<organism evidence="8 9">
    <name type="scientific">Candidatus Barnesiella excrementipullorum</name>
    <dbReference type="NCBI Taxonomy" id="2838479"/>
    <lineage>
        <taxon>Bacteria</taxon>
        <taxon>Pseudomonadati</taxon>
        <taxon>Bacteroidota</taxon>
        <taxon>Bacteroidia</taxon>
        <taxon>Bacteroidales</taxon>
        <taxon>Barnesiellaceae</taxon>
        <taxon>Barnesiella</taxon>
    </lineage>
</organism>
<reference evidence="8" key="2">
    <citation type="submission" date="2021-04" db="EMBL/GenBank/DDBJ databases">
        <authorList>
            <person name="Gilroy R."/>
        </authorList>
    </citation>
    <scope>NUCLEOTIDE SEQUENCE</scope>
    <source>
        <strain evidence="8">ChiHjej12B11-16260</strain>
    </source>
</reference>
<gene>
    <name evidence="8" type="ORF">H9982_04000</name>
</gene>
<keyword evidence="2 5" id="KW-0645">Protease</keyword>
<accession>A0A9D1VS34</accession>
<comment type="caution">
    <text evidence="8">The sequence shown here is derived from an EMBL/GenBank/DDBJ whole genome shotgun (WGS) entry which is preliminary data.</text>
</comment>
<dbReference type="AlphaFoldDB" id="A0A9D1VS34"/>
<dbReference type="CDD" id="cd07560">
    <property type="entry name" value="Peptidase_S41_CPP"/>
    <property type="match status" value="1"/>
</dbReference>
<dbReference type="SUPFAM" id="SSF52096">
    <property type="entry name" value="ClpP/crotonase"/>
    <property type="match status" value="1"/>
</dbReference>
<keyword evidence="6" id="KW-0732">Signal</keyword>
<evidence type="ECO:0000256" key="5">
    <source>
        <dbReference type="RuleBase" id="RU004404"/>
    </source>
</evidence>